<dbReference type="EnsemblMetazoa" id="CPIJ008518-RA">
    <property type="protein sequence ID" value="CPIJ008518-PA"/>
    <property type="gene ID" value="CPIJ008518"/>
</dbReference>
<gene>
    <name evidence="3" type="primary">6040992</name>
    <name evidence="2" type="ORF">CpipJ_CPIJ008518</name>
</gene>
<feature type="compositionally biased region" description="Low complexity" evidence="1">
    <location>
        <begin position="325"/>
        <end position="337"/>
    </location>
</feature>
<feature type="region of interest" description="Disordered" evidence="1">
    <location>
        <begin position="249"/>
        <end position="273"/>
    </location>
</feature>
<dbReference type="STRING" id="7176.B0WNM3"/>
<evidence type="ECO:0000313" key="3">
    <source>
        <dbReference type="EnsemblMetazoa" id="CPIJ008518-PA"/>
    </source>
</evidence>
<protein>
    <submittedName>
        <fullName evidence="2">Mediator complex</fullName>
    </submittedName>
</protein>
<dbReference type="HOGENOM" id="CLU_824537_0_0_1"/>
<reference evidence="3" key="2">
    <citation type="submission" date="2021-02" db="UniProtKB">
        <authorList>
            <consortium name="EnsemblMetazoa"/>
        </authorList>
    </citation>
    <scope>IDENTIFICATION</scope>
    <source>
        <strain evidence="3">JHB</strain>
    </source>
</reference>
<dbReference type="AlphaFoldDB" id="B0WNM3"/>
<dbReference type="EMBL" id="DS232013">
    <property type="protein sequence ID" value="EDS31859.1"/>
    <property type="molecule type" value="Genomic_DNA"/>
</dbReference>
<accession>B0WNM3</accession>
<dbReference type="VEuPathDB" id="VectorBase:CQUJHB015150"/>
<name>B0WNM3_CULQU</name>
<feature type="region of interest" description="Disordered" evidence="1">
    <location>
        <begin position="308"/>
        <end position="337"/>
    </location>
</feature>
<dbReference type="VEuPathDB" id="VectorBase:CQUJHB009532"/>
<dbReference type="Proteomes" id="UP000002320">
    <property type="component" value="Unassembled WGS sequence"/>
</dbReference>
<proteinExistence type="predicted"/>
<dbReference type="eggNOG" id="KOG4552">
    <property type="taxonomic scope" value="Eukaryota"/>
</dbReference>
<reference evidence="2" key="1">
    <citation type="submission" date="2007-03" db="EMBL/GenBank/DDBJ databases">
        <title>Annotation of Culex pipiens quinquefasciatus.</title>
        <authorList>
            <consortium name="The Broad Institute Genome Sequencing Platform"/>
            <person name="Atkinson P.W."/>
            <person name="Hemingway J."/>
            <person name="Christensen B.M."/>
            <person name="Higgs S."/>
            <person name="Kodira C."/>
            <person name="Hannick L."/>
            <person name="Megy K."/>
            <person name="O'Leary S."/>
            <person name="Pearson M."/>
            <person name="Haas B.J."/>
            <person name="Mauceli E."/>
            <person name="Wortman J.R."/>
            <person name="Lee N.H."/>
            <person name="Guigo R."/>
            <person name="Stanke M."/>
            <person name="Alvarado L."/>
            <person name="Amedeo P."/>
            <person name="Antoine C.H."/>
            <person name="Arensburger P."/>
            <person name="Bidwell S.L."/>
            <person name="Crawford M."/>
            <person name="Camaro F."/>
            <person name="Devon K."/>
            <person name="Engels R."/>
            <person name="Hammond M."/>
            <person name="Howarth C."/>
            <person name="Koehrsen M."/>
            <person name="Lawson D."/>
            <person name="Montgomery P."/>
            <person name="Nene V."/>
            <person name="Nusbaum C."/>
            <person name="Puiu D."/>
            <person name="Romero-Severson J."/>
            <person name="Severson D.W."/>
            <person name="Shumway M."/>
            <person name="Sisk P."/>
            <person name="Stolte C."/>
            <person name="Zeng Q."/>
            <person name="Eisenstadt E."/>
            <person name="Fraser-Liggett C."/>
            <person name="Strausberg R."/>
            <person name="Galagan J."/>
            <person name="Birren B."/>
            <person name="Collins F.H."/>
        </authorList>
    </citation>
    <scope>NUCLEOTIDE SEQUENCE [LARGE SCALE GENOMIC DNA]</scope>
    <source>
        <strain evidence="2">JHB</strain>
    </source>
</reference>
<dbReference type="VEuPathDB" id="VectorBase:CPIJ008518"/>
<dbReference type="OrthoDB" id="1929813at2759"/>
<evidence type="ECO:0000256" key="1">
    <source>
        <dbReference type="SAM" id="MobiDB-lite"/>
    </source>
</evidence>
<feature type="compositionally biased region" description="Polar residues" evidence="1">
    <location>
        <begin position="249"/>
        <end position="259"/>
    </location>
</feature>
<keyword evidence="4" id="KW-1185">Reference proteome</keyword>
<evidence type="ECO:0000313" key="4">
    <source>
        <dbReference type="Proteomes" id="UP000002320"/>
    </source>
</evidence>
<sequence>MAAAVVEHELLRRVAKLKGKDELCTLKKVFGHLRKGEEYGCSGMQLRAGKLIEIRKKLLFASLRELCRRRPTTDGTEEQERRVLSALRNIVVLKYSERTSPRRDLGGQIDEATLERSAQRISPDVRGDVNGAVPGKWFKDPTLLYEGFLLALKEDNLLPQTCKLARIAELRLRWRQTRPEINQLRKQLKEAEYILATSIFQARQKLTSFAKATKRPVLSDELIKETSAGHTRRTEMRLGFLCNSAINGHQNPASQNNPGEINRTGAAGGSEITPGGFGGIGEITVSAQNQFAWHLSVELHMTMGGGSSIPLDTRAGGQDDVEVMSTDSSSSISSDSQ</sequence>
<dbReference type="KEGG" id="cqu:CpipJ_CPIJ008518"/>
<dbReference type="InParanoid" id="B0WNM3"/>
<evidence type="ECO:0000313" key="2">
    <source>
        <dbReference type="EMBL" id="EDS31859.1"/>
    </source>
</evidence>
<organism>
    <name type="scientific">Culex quinquefasciatus</name>
    <name type="common">Southern house mosquito</name>
    <name type="synonym">Culex pungens</name>
    <dbReference type="NCBI Taxonomy" id="7176"/>
    <lineage>
        <taxon>Eukaryota</taxon>
        <taxon>Metazoa</taxon>
        <taxon>Ecdysozoa</taxon>
        <taxon>Arthropoda</taxon>
        <taxon>Hexapoda</taxon>
        <taxon>Insecta</taxon>
        <taxon>Pterygota</taxon>
        <taxon>Neoptera</taxon>
        <taxon>Endopterygota</taxon>
        <taxon>Diptera</taxon>
        <taxon>Nematocera</taxon>
        <taxon>Culicoidea</taxon>
        <taxon>Culicidae</taxon>
        <taxon>Culicinae</taxon>
        <taxon>Culicini</taxon>
        <taxon>Culex</taxon>
        <taxon>Culex</taxon>
    </lineage>
</organism>